<dbReference type="OrthoDB" id="9808066at2"/>
<dbReference type="RefSeq" id="WP_068604856.1">
    <property type="nucleotide sequence ID" value="NZ_CP011388.1"/>
</dbReference>
<dbReference type="InterPro" id="IPR006626">
    <property type="entry name" value="PbH1"/>
</dbReference>
<reference evidence="1 2" key="1">
    <citation type="submission" date="2015-01" db="EMBL/GenBank/DDBJ databases">
        <title>Paenibacillus swuensis/DY6/whole genome sequencing.</title>
        <authorList>
            <person name="Kim M.K."/>
            <person name="Srinivasan S."/>
            <person name="Lee J.-J."/>
        </authorList>
    </citation>
    <scope>NUCLEOTIDE SEQUENCE [LARGE SCALE GENOMIC DNA]</scope>
    <source>
        <strain evidence="1 2">DY6</strain>
    </source>
</reference>
<dbReference type="EMBL" id="CP011388">
    <property type="protein sequence ID" value="ANE45780.1"/>
    <property type="molecule type" value="Genomic_DNA"/>
</dbReference>
<dbReference type="PANTHER" id="PTHR36453:SF1">
    <property type="entry name" value="RIGHT HANDED BETA HELIX DOMAIN-CONTAINING PROTEIN"/>
    <property type="match status" value="1"/>
</dbReference>
<keyword evidence="2" id="KW-1185">Reference proteome</keyword>
<name>A0A172TFJ4_9BACL</name>
<dbReference type="STRING" id="1178515.SY83_05110"/>
<gene>
    <name evidence="1" type="ORF">SY83_05110</name>
</gene>
<dbReference type="KEGG" id="pswu:SY83_05110"/>
<accession>A0A172TFJ4</accession>
<dbReference type="InterPro" id="IPR012334">
    <property type="entry name" value="Pectin_lyas_fold"/>
</dbReference>
<dbReference type="SUPFAM" id="SSF51126">
    <property type="entry name" value="Pectin lyase-like"/>
    <property type="match status" value="1"/>
</dbReference>
<dbReference type="Gene3D" id="2.160.20.10">
    <property type="entry name" value="Single-stranded right-handed beta-helix, Pectin lyase-like"/>
    <property type="match status" value="3"/>
</dbReference>
<dbReference type="InterPro" id="IPR011050">
    <property type="entry name" value="Pectin_lyase_fold/virulence"/>
</dbReference>
<dbReference type="Proteomes" id="UP000076927">
    <property type="component" value="Chromosome"/>
</dbReference>
<proteinExistence type="predicted"/>
<evidence type="ECO:0000313" key="1">
    <source>
        <dbReference type="EMBL" id="ANE45780.1"/>
    </source>
</evidence>
<dbReference type="SMART" id="SM00710">
    <property type="entry name" value="PbH1"/>
    <property type="match status" value="7"/>
</dbReference>
<sequence length="700" mass="77657">MTESMDKKIYVSVEEGDDAGTGSRLHPFRTIQAAQEAVRGYIRSGHTGQITVCLRGGTYELTEPLRFGREDTGGGACRVEYRNEAGEAPVLLGGKVLTEWELWQDGIWRTPVPSSARIQTLYANGERITKARLPAVGYYTTSASPGREREGIAYREGDLPTPVDSSGLQVFVWPGEGEWNWFSETIPVRSIDYTARFLELARPATWGIGEGSRYYLQGSLDFLREPGQFHFSEAESMVYYRPERGSPNEQTVVAPLLTRLVEIQGEDENRLVSGLSFRGLTLACTDFIADHRMMRSEPGMDNAEPEENRNGLIYIRNAASVEIDSCIIRASGSCGIFLDRCAERITITRNYIGHVGHTAVYASGFAPGEGDFAGAETPYVNKGHSIAHNVIEHGGELVGHGSGIVLYQCGECDIAHNRIAHMPRYGISLKGLRYRMMPTSLWGEGVTWENHWDFLFTRNNHVRCNDISDVMTDSQDGGMIESWGIGLGNRITGNRLHHSGIHFSFGFGIYLDDASDDVEVSGNVLDHLYSTNTGKLWMTIFSKGIGNRIVNNLMVDNPDAVCAIGSQEMAGEDTRDIVVEKNIVSDSGHLYCFVNWSAYRFLLADRNVFWRNGEPCRIAGELPAEPAGINPVWGNEYTWQAWRELLGGKYDARSLLGAPGFVNSQDGDYRLEASSPAYKLGWEDIDFTLFGPQIPIESSV</sequence>
<organism evidence="1 2">
    <name type="scientific">Paenibacillus swuensis</name>
    <dbReference type="NCBI Taxonomy" id="1178515"/>
    <lineage>
        <taxon>Bacteria</taxon>
        <taxon>Bacillati</taxon>
        <taxon>Bacillota</taxon>
        <taxon>Bacilli</taxon>
        <taxon>Bacillales</taxon>
        <taxon>Paenibacillaceae</taxon>
        <taxon>Paenibacillus</taxon>
    </lineage>
</organism>
<dbReference type="PATRIC" id="fig|1178515.4.peg.1035"/>
<dbReference type="AlphaFoldDB" id="A0A172TFJ4"/>
<evidence type="ECO:0000313" key="2">
    <source>
        <dbReference type="Proteomes" id="UP000076927"/>
    </source>
</evidence>
<protein>
    <submittedName>
        <fullName evidence="1">Uncharacterized protein</fullName>
    </submittedName>
</protein>
<dbReference type="PANTHER" id="PTHR36453">
    <property type="entry name" value="SECRETED PROTEIN-RELATED"/>
    <property type="match status" value="1"/>
</dbReference>